<feature type="region of interest" description="Disordered" evidence="2">
    <location>
        <begin position="179"/>
        <end position="243"/>
    </location>
</feature>
<dbReference type="Proteomes" id="UP000585474">
    <property type="component" value="Unassembled WGS sequence"/>
</dbReference>
<gene>
    <name evidence="3" type="ORF">Acr_24g0007640</name>
</gene>
<dbReference type="OrthoDB" id="1750920at2759"/>
<feature type="region of interest" description="Disordered" evidence="2">
    <location>
        <begin position="927"/>
        <end position="959"/>
    </location>
</feature>
<feature type="compositionally biased region" description="Basic residues" evidence="2">
    <location>
        <begin position="91"/>
        <end position="113"/>
    </location>
</feature>
<feature type="compositionally biased region" description="Acidic residues" evidence="2">
    <location>
        <begin position="186"/>
        <end position="195"/>
    </location>
</feature>
<name>A0A7J0GVN6_9ERIC</name>
<reference evidence="3 4" key="1">
    <citation type="submission" date="2019-07" db="EMBL/GenBank/DDBJ databases">
        <title>De Novo Assembly of kiwifruit Actinidia rufa.</title>
        <authorList>
            <person name="Sugita-Konishi S."/>
            <person name="Sato K."/>
            <person name="Mori E."/>
            <person name="Abe Y."/>
            <person name="Kisaki G."/>
            <person name="Hamano K."/>
            <person name="Suezawa K."/>
            <person name="Otani M."/>
            <person name="Fukuda T."/>
            <person name="Manabe T."/>
            <person name="Gomi K."/>
            <person name="Tabuchi M."/>
            <person name="Akimitsu K."/>
            <person name="Kataoka I."/>
        </authorList>
    </citation>
    <scope>NUCLEOTIDE SEQUENCE [LARGE SCALE GENOMIC DNA]</scope>
    <source>
        <strain evidence="4">cv. Fuchu</strain>
    </source>
</reference>
<feature type="compositionally biased region" description="Basic and acidic residues" evidence="2">
    <location>
        <begin position="294"/>
        <end position="305"/>
    </location>
</feature>
<organism evidence="3 4">
    <name type="scientific">Actinidia rufa</name>
    <dbReference type="NCBI Taxonomy" id="165716"/>
    <lineage>
        <taxon>Eukaryota</taxon>
        <taxon>Viridiplantae</taxon>
        <taxon>Streptophyta</taxon>
        <taxon>Embryophyta</taxon>
        <taxon>Tracheophyta</taxon>
        <taxon>Spermatophyta</taxon>
        <taxon>Magnoliopsida</taxon>
        <taxon>eudicotyledons</taxon>
        <taxon>Gunneridae</taxon>
        <taxon>Pentapetalae</taxon>
        <taxon>asterids</taxon>
        <taxon>Ericales</taxon>
        <taxon>Actinidiaceae</taxon>
        <taxon>Actinidia</taxon>
    </lineage>
</organism>
<feature type="coiled-coil region" evidence="1">
    <location>
        <begin position="845"/>
        <end position="879"/>
    </location>
</feature>
<protein>
    <submittedName>
        <fullName evidence="3">Uncharacterized protein</fullName>
    </submittedName>
</protein>
<proteinExistence type="predicted"/>
<dbReference type="EMBL" id="BJWL01000024">
    <property type="protein sequence ID" value="GFZ14574.1"/>
    <property type="molecule type" value="Genomic_DNA"/>
</dbReference>
<feature type="compositionally biased region" description="Basic residues" evidence="2">
    <location>
        <begin position="707"/>
        <end position="721"/>
    </location>
</feature>
<feature type="region of interest" description="Disordered" evidence="2">
    <location>
        <begin position="492"/>
        <end position="511"/>
    </location>
</feature>
<feature type="compositionally biased region" description="Basic and acidic residues" evidence="2">
    <location>
        <begin position="213"/>
        <end position="226"/>
    </location>
</feature>
<accession>A0A7J0GVN6</accession>
<dbReference type="AlphaFoldDB" id="A0A7J0GVN6"/>
<feature type="region of interest" description="Disordered" evidence="2">
    <location>
        <begin position="293"/>
        <end position="368"/>
    </location>
</feature>
<feature type="region of interest" description="Disordered" evidence="2">
    <location>
        <begin position="77"/>
        <end position="113"/>
    </location>
</feature>
<keyword evidence="1" id="KW-0175">Coiled coil</keyword>
<feature type="compositionally biased region" description="Basic residues" evidence="2">
    <location>
        <begin position="202"/>
        <end position="212"/>
    </location>
</feature>
<feature type="region of interest" description="Disordered" evidence="2">
    <location>
        <begin position="701"/>
        <end position="744"/>
    </location>
</feature>
<feature type="compositionally biased region" description="Acidic residues" evidence="2">
    <location>
        <begin position="933"/>
        <end position="947"/>
    </location>
</feature>
<keyword evidence="4" id="KW-1185">Reference proteome</keyword>
<sequence length="959" mass="108590">MVLLRAQRALIDLTESGLELVLAKFELPESHRSDFGCERKPISNSDQIRSAQKWRLSIPPDSSRRGKALAPNRVKIGRRTSPHAPPEVRRVRSTHHTRARGRRRVPSTRPARARTRPALLPEKCLILTEKPFLLSFLGIPDSSARSVFQRFCFHFGEARRRSDLRALIMLSDADYAPGKLRMKDTEGDEQEDDWADQTMHWTRGRGQKKRPEKRSQEGGHRGQEKRRDKKNCPRNKAQDQSSEAAITAMMAVDESDVLLAASADEESDWISDSGIAYHLCRDKEWRNIQSFQGKQEKLQEKEDWKAIPTEGECPDRRAAVRHSSSGISKMNGRKKQPLHRGTQSKRRKERDRVDAQRQARRRRNESLSLEIRDRDLSSCAHKGGEMESRRLAKRHTLQRTPVRGARHLSEKVQALRFESAVTSEEVELPVEGVLGHNKFNFARIEPRHGTPRTLECTADERGVEGMESHGGGVSKSSRSSAGDDFTLLQLAPTQDAKGGPPSLEGNPSTVTLPPIKKEIITMTQDELDCLRESCSIPSGVQIRLPEVDETIASTCPDEVAFYETAFHAGLRLLIHPTIRRILSLFNLNKNPKPDSRWLYLKARMKKTMLRGDVGVPRVPRSWGTPGKHRNKPYFLSKIEQDSLDGILNSLVEGNLLQSKKFSILSPYLRASNSPPDQCSGGDNAEDKLASGLLARNSLVSRCPTSRPPRRASKHLMPRRRVTCPPVEDKKKGSSSKTPVKSRAMSSMVASRSGTYFSPQGRNLTNPGAILGLKASMLENSTVVKKLFKGMIPPANKEEDEKMDLDREISKFFHIVGQAVVLGSSLTGRELERQLLKLGIREQQIVNELKKTKEDRDATLERFEKEVAELKKKEALIKKLVIEKYKSLDDFYEAVEFVAFRYFGESFDFYKRQISRLHPDLDIQDMRIDAELLEKEEEEEESGDEKEEEKEGKLDNSPAP</sequence>
<evidence type="ECO:0000313" key="3">
    <source>
        <dbReference type="EMBL" id="GFZ14574.1"/>
    </source>
</evidence>
<evidence type="ECO:0000313" key="4">
    <source>
        <dbReference type="Proteomes" id="UP000585474"/>
    </source>
</evidence>
<evidence type="ECO:0000256" key="1">
    <source>
        <dbReference type="SAM" id="Coils"/>
    </source>
</evidence>
<comment type="caution">
    <text evidence="3">The sequence shown here is derived from an EMBL/GenBank/DDBJ whole genome shotgun (WGS) entry which is preliminary data.</text>
</comment>
<evidence type="ECO:0000256" key="2">
    <source>
        <dbReference type="SAM" id="MobiDB-lite"/>
    </source>
</evidence>
<feature type="compositionally biased region" description="Basic residues" evidence="2">
    <location>
        <begin position="331"/>
        <end position="349"/>
    </location>
</feature>